<dbReference type="Proteomes" id="UP000228934">
    <property type="component" value="Unassembled WGS sequence"/>
</dbReference>
<gene>
    <name evidence="2" type="ORF">AB205_0009210</name>
</gene>
<evidence type="ECO:0000313" key="2">
    <source>
        <dbReference type="EMBL" id="PIO10312.1"/>
    </source>
</evidence>
<organism evidence="2 3">
    <name type="scientific">Aquarana catesbeiana</name>
    <name type="common">American bullfrog</name>
    <name type="synonym">Rana catesbeiana</name>
    <dbReference type="NCBI Taxonomy" id="8400"/>
    <lineage>
        <taxon>Eukaryota</taxon>
        <taxon>Metazoa</taxon>
        <taxon>Chordata</taxon>
        <taxon>Craniata</taxon>
        <taxon>Vertebrata</taxon>
        <taxon>Euteleostomi</taxon>
        <taxon>Amphibia</taxon>
        <taxon>Batrachia</taxon>
        <taxon>Anura</taxon>
        <taxon>Neobatrachia</taxon>
        <taxon>Ranoidea</taxon>
        <taxon>Ranidae</taxon>
        <taxon>Aquarana</taxon>
    </lineage>
</organism>
<sequence>MFHIPISAIKYLCAKYNYFFSHRTPHRKVTEDTTHQRRPRTPHLRKKEKSPKPNQRRRKRETLWKLSPQLVIVMLWKRNVTSPVKVPRSSSGR</sequence>
<feature type="region of interest" description="Disordered" evidence="1">
    <location>
        <begin position="25"/>
        <end position="61"/>
    </location>
</feature>
<protein>
    <submittedName>
        <fullName evidence="2">Uncharacterized protein</fullName>
    </submittedName>
</protein>
<reference evidence="3" key="1">
    <citation type="journal article" date="2017" name="Nat. Commun.">
        <title>The North American bullfrog draft genome provides insight into hormonal regulation of long noncoding RNA.</title>
        <authorList>
            <person name="Hammond S.A."/>
            <person name="Warren R.L."/>
            <person name="Vandervalk B.P."/>
            <person name="Kucuk E."/>
            <person name="Khan H."/>
            <person name="Gibb E.A."/>
            <person name="Pandoh P."/>
            <person name="Kirk H."/>
            <person name="Zhao Y."/>
            <person name="Jones M."/>
            <person name="Mungall A.J."/>
            <person name="Coope R."/>
            <person name="Pleasance S."/>
            <person name="Moore R.A."/>
            <person name="Holt R.A."/>
            <person name="Round J.M."/>
            <person name="Ohora S."/>
            <person name="Walle B.V."/>
            <person name="Veldhoen N."/>
            <person name="Helbing C.C."/>
            <person name="Birol I."/>
        </authorList>
    </citation>
    <scope>NUCLEOTIDE SEQUENCE [LARGE SCALE GENOMIC DNA]</scope>
</reference>
<keyword evidence="3" id="KW-1185">Reference proteome</keyword>
<evidence type="ECO:0000256" key="1">
    <source>
        <dbReference type="SAM" id="MobiDB-lite"/>
    </source>
</evidence>
<dbReference type="EMBL" id="KZ369309">
    <property type="protein sequence ID" value="PIO10312.1"/>
    <property type="molecule type" value="Genomic_DNA"/>
</dbReference>
<name>A0A2G9Q403_AQUCT</name>
<proteinExistence type="predicted"/>
<accession>A0A2G9Q403</accession>
<evidence type="ECO:0000313" key="3">
    <source>
        <dbReference type="Proteomes" id="UP000228934"/>
    </source>
</evidence>
<dbReference type="AlphaFoldDB" id="A0A2G9Q403"/>
<feature type="compositionally biased region" description="Basic residues" evidence="1">
    <location>
        <begin position="36"/>
        <end position="60"/>
    </location>
</feature>